<evidence type="ECO:0000256" key="1">
    <source>
        <dbReference type="SAM" id="MobiDB-lite"/>
    </source>
</evidence>
<accession>A0A9P8YEP1</accession>
<evidence type="ECO:0000256" key="2">
    <source>
        <dbReference type="SAM" id="Phobius"/>
    </source>
</evidence>
<dbReference type="RefSeq" id="XP_046015721.1">
    <property type="nucleotide sequence ID" value="XM_046153335.1"/>
</dbReference>
<reference evidence="3" key="1">
    <citation type="journal article" date="2021" name="Nat. Commun.">
        <title>Genetic determinants of endophytism in the Arabidopsis root mycobiome.</title>
        <authorList>
            <person name="Mesny F."/>
            <person name="Miyauchi S."/>
            <person name="Thiergart T."/>
            <person name="Pickel B."/>
            <person name="Atanasova L."/>
            <person name="Karlsson M."/>
            <person name="Huettel B."/>
            <person name="Barry K.W."/>
            <person name="Haridas S."/>
            <person name="Chen C."/>
            <person name="Bauer D."/>
            <person name="Andreopoulos W."/>
            <person name="Pangilinan J."/>
            <person name="LaButti K."/>
            <person name="Riley R."/>
            <person name="Lipzen A."/>
            <person name="Clum A."/>
            <person name="Drula E."/>
            <person name="Henrissat B."/>
            <person name="Kohler A."/>
            <person name="Grigoriev I.V."/>
            <person name="Martin F.M."/>
            <person name="Hacquard S."/>
        </authorList>
    </citation>
    <scope>NUCLEOTIDE SEQUENCE</scope>
    <source>
        <strain evidence="3">MPI-CAGE-CH-0230</strain>
    </source>
</reference>
<dbReference type="GeneID" id="70182881"/>
<dbReference type="PANTHER" id="PTHR28019:SF2">
    <property type="entry name" value="CELL MEMBRANE PROTEIN YLR413W-RELATED"/>
    <property type="match status" value="1"/>
</dbReference>
<dbReference type="Pfam" id="PF06687">
    <property type="entry name" value="SUR7"/>
    <property type="match status" value="1"/>
</dbReference>
<dbReference type="AlphaFoldDB" id="A0A9P8YEP1"/>
<feature type="region of interest" description="Disordered" evidence="1">
    <location>
        <begin position="352"/>
        <end position="400"/>
    </location>
</feature>
<keyword evidence="4" id="KW-1185">Reference proteome</keyword>
<name>A0A9P8YEP1_9PEZI</name>
<evidence type="ECO:0000313" key="3">
    <source>
        <dbReference type="EMBL" id="KAH7035628.1"/>
    </source>
</evidence>
<dbReference type="EMBL" id="JAGTJQ010000003">
    <property type="protein sequence ID" value="KAH7035628.1"/>
    <property type="molecule type" value="Genomic_DNA"/>
</dbReference>
<dbReference type="InterPro" id="IPR052413">
    <property type="entry name" value="SUR7_domain"/>
</dbReference>
<feature type="transmembrane region" description="Helical" evidence="2">
    <location>
        <begin position="176"/>
        <end position="201"/>
    </location>
</feature>
<sequence>MMARLPWYGIFFAIVSAVFSLLVVLSGVAGSAPLFFLQFNTSNYRGPPSGSQLGTSQFLQGLTTVSGNDLVGSGSGQNAHFAQRYQVTLLSVCQTDNGRTTCSPPKFGYTFDVQQAFQLRDDMFGGVDMTSFWRQTAAYRPVSLFLAIAYVLGTVFTLVSLVMMFLTACVPKGASLVACFTQTLAAVLLLAASIASAVTFYRLGDTYNATLGRVGIQTAVSWRIMVISFLAAVESWLVLIFLLGLRKSIKRRSNAAARSMAASSPKSIGNTTKVFVAGSGQASPSVMSGGAARSGYRGTSTFGGLLQKMPTWKGNQQKYTEINRQSGAMAQTSAYNNSPRGGLMAANEEEDFSHGMPDDVSQGAMGYNQRDPAARYDDPSASQATKTGLHAETAYDPYRK</sequence>
<dbReference type="Proteomes" id="UP000756346">
    <property type="component" value="Unassembled WGS sequence"/>
</dbReference>
<dbReference type="PANTHER" id="PTHR28019">
    <property type="entry name" value="CELL MEMBRANE PROTEIN YLR413W-RELATED"/>
    <property type="match status" value="1"/>
</dbReference>
<protein>
    <submittedName>
        <fullName evidence="3">SUR7/PalI family-domain-containing protein</fullName>
    </submittedName>
</protein>
<dbReference type="GO" id="GO:0031505">
    <property type="term" value="P:fungal-type cell wall organization"/>
    <property type="evidence" value="ECO:0007669"/>
    <property type="project" value="TreeGrafter"/>
</dbReference>
<dbReference type="GO" id="GO:0051285">
    <property type="term" value="C:cell cortex of cell tip"/>
    <property type="evidence" value="ECO:0007669"/>
    <property type="project" value="TreeGrafter"/>
</dbReference>
<keyword evidence="2" id="KW-0812">Transmembrane</keyword>
<proteinExistence type="predicted"/>
<keyword evidence="2" id="KW-0472">Membrane</keyword>
<comment type="caution">
    <text evidence="3">The sequence shown here is derived from an EMBL/GenBank/DDBJ whole genome shotgun (WGS) entry which is preliminary data.</text>
</comment>
<evidence type="ECO:0000313" key="4">
    <source>
        <dbReference type="Proteomes" id="UP000756346"/>
    </source>
</evidence>
<organism evidence="3 4">
    <name type="scientific">Microdochium trichocladiopsis</name>
    <dbReference type="NCBI Taxonomy" id="1682393"/>
    <lineage>
        <taxon>Eukaryota</taxon>
        <taxon>Fungi</taxon>
        <taxon>Dikarya</taxon>
        <taxon>Ascomycota</taxon>
        <taxon>Pezizomycotina</taxon>
        <taxon>Sordariomycetes</taxon>
        <taxon>Xylariomycetidae</taxon>
        <taxon>Xylariales</taxon>
        <taxon>Microdochiaceae</taxon>
        <taxon>Microdochium</taxon>
    </lineage>
</organism>
<keyword evidence="2" id="KW-1133">Transmembrane helix</keyword>
<dbReference type="GO" id="GO:0005886">
    <property type="term" value="C:plasma membrane"/>
    <property type="evidence" value="ECO:0007669"/>
    <property type="project" value="InterPro"/>
</dbReference>
<feature type="transmembrane region" description="Helical" evidence="2">
    <location>
        <begin position="221"/>
        <end position="245"/>
    </location>
</feature>
<dbReference type="InterPro" id="IPR009571">
    <property type="entry name" value="SUR7/Rim9-like_fungi"/>
</dbReference>
<gene>
    <name evidence="3" type="ORF">B0I36DRAFT_318752</name>
</gene>
<feature type="transmembrane region" description="Helical" evidence="2">
    <location>
        <begin position="144"/>
        <end position="169"/>
    </location>
</feature>
<dbReference type="OrthoDB" id="4480814at2759"/>